<dbReference type="InterPro" id="IPR017871">
    <property type="entry name" value="ABC_transporter-like_CS"/>
</dbReference>
<proteinExistence type="predicted"/>
<dbReference type="FunFam" id="3.40.50.300:FF:000011">
    <property type="entry name" value="Putative ABC transporter ATP-binding component"/>
    <property type="match status" value="1"/>
</dbReference>
<dbReference type="OrthoDB" id="3239744at2"/>
<dbReference type="SMART" id="SM00382">
    <property type="entry name" value="AAA"/>
    <property type="match status" value="2"/>
</dbReference>
<evidence type="ECO:0000313" key="2">
    <source>
        <dbReference type="Proteomes" id="UP000217736"/>
    </source>
</evidence>
<dbReference type="RefSeq" id="WP_096438289.1">
    <property type="nucleotide sequence ID" value="NZ_AP018164.1"/>
</dbReference>
<dbReference type="GO" id="GO:0005524">
    <property type="term" value="F:ATP binding"/>
    <property type="evidence" value="ECO:0007669"/>
    <property type="project" value="UniProtKB-KW"/>
</dbReference>
<keyword evidence="1" id="KW-0067">ATP-binding</keyword>
<dbReference type="PANTHER" id="PTHR42855">
    <property type="entry name" value="ABC TRANSPORTER ATP-BINDING SUBUNIT"/>
    <property type="match status" value="1"/>
</dbReference>
<dbReference type="NCBIfam" id="NF000355">
    <property type="entry name" value="ribo_prot_ABC_F"/>
    <property type="match status" value="1"/>
</dbReference>
<dbReference type="InterPro" id="IPR027417">
    <property type="entry name" value="P-loop_NTPase"/>
</dbReference>
<dbReference type="InterPro" id="IPR003439">
    <property type="entry name" value="ABC_transporter-like_ATP-bd"/>
</dbReference>
<dbReference type="AlphaFoldDB" id="A0A1Z4EF63"/>
<dbReference type="Proteomes" id="UP000217736">
    <property type="component" value="Chromosome"/>
</dbReference>
<gene>
    <name evidence="1" type="ORF">MSG_01440</name>
</gene>
<dbReference type="PROSITE" id="PS50893">
    <property type="entry name" value="ABC_TRANSPORTER_2"/>
    <property type="match status" value="2"/>
</dbReference>
<dbReference type="InterPro" id="IPR032781">
    <property type="entry name" value="ABC_tran_Xtn"/>
</dbReference>
<sequence>MLTAKEVSKSFGNQQVLANVSLGLNEGDCIALVGSNGSGKSTFMRILAGEESFDEGTISHSKLDEVGYLPQTMRVISGETIDDVIASSSAGLRAIEQRMRVLEGEMANSNGADSELLVEYGELSHHFEARGGYELDSNIDRILDGLGVGYLKRSQAVVDLSGGESARVAFAALLLASPDILLLDEPTNDLDSNALTWLETYLREYKGAVLLISHDRDFIDALANAIVELDEHQHTFTRYEGNYGRYLTAKAAARVQAQQAYDLQQKEIADLREKAATTARSVGHSRARTDHDKTSYNFRGANVERAVSRNVRAAREKLDRIEGNLLLPPPDPLRFRANLTSGSLPKDAIAIEARDVNVSYGGRKILDRVRCEVNARDRICIVGENGTGKSTLLKILANELEPDSGEIQVRKEMKVGYLSQKTRLPLPAETVAANITAGLRLRGLDEVPDESRGWLIQWGLILREDLRKRASELSTGQQRKVDLGILIASAPDVLMLDEPTNHLSFDVVESLQAALLSFAGPVVVVTHDRRLMRVLSNTWWRLIDGKLEVGEASKLVAT</sequence>
<dbReference type="KEGG" id="mshg:MSG_01440"/>
<organism evidence="1 2">
    <name type="scientific">Mycobacterium shigaense</name>
    <dbReference type="NCBI Taxonomy" id="722731"/>
    <lineage>
        <taxon>Bacteria</taxon>
        <taxon>Bacillati</taxon>
        <taxon>Actinomycetota</taxon>
        <taxon>Actinomycetes</taxon>
        <taxon>Mycobacteriales</taxon>
        <taxon>Mycobacteriaceae</taxon>
        <taxon>Mycobacterium</taxon>
        <taxon>Mycobacterium simiae complex</taxon>
    </lineage>
</organism>
<dbReference type="EMBL" id="AP018164">
    <property type="protein sequence ID" value="BAX91596.1"/>
    <property type="molecule type" value="Genomic_DNA"/>
</dbReference>
<reference evidence="2" key="1">
    <citation type="submission" date="2017-06" db="EMBL/GenBank/DDBJ databases">
        <title>Complete Genome Sequence of Mycobacterium shigaense.</title>
        <authorList>
            <person name="Fukano H."/>
            <person name="Yoshida M."/>
            <person name="Kazumi Y."/>
            <person name="Ogura Y."/>
            <person name="Mitarai S."/>
            <person name="Hayashi T."/>
            <person name="Hoshino Y."/>
        </authorList>
    </citation>
    <scope>NUCLEOTIDE SEQUENCE [LARGE SCALE GENOMIC DNA]</scope>
    <source>
        <strain evidence="2">UN-152</strain>
    </source>
</reference>
<dbReference type="Gene3D" id="3.40.50.300">
    <property type="entry name" value="P-loop containing nucleotide triphosphate hydrolases"/>
    <property type="match status" value="2"/>
</dbReference>
<dbReference type="InterPro" id="IPR003593">
    <property type="entry name" value="AAA+_ATPase"/>
</dbReference>
<protein>
    <submittedName>
        <fullName evidence="1">ABC transporter ATP-binding protein</fullName>
    </submittedName>
</protein>
<dbReference type="PANTHER" id="PTHR42855:SF2">
    <property type="entry name" value="DRUG RESISTANCE ABC TRANSPORTER,ATP-BINDING PROTEIN"/>
    <property type="match status" value="1"/>
</dbReference>
<dbReference type="SUPFAM" id="SSF52540">
    <property type="entry name" value="P-loop containing nucleoside triphosphate hydrolases"/>
    <property type="match status" value="2"/>
</dbReference>
<keyword evidence="2" id="KW-1185">Reference proteome</keyword>
<evidence type="ECO:0000313" key="1">
    <source>
        <dbReference type="EMBL" id="BAX91596.1"/>
    </source>
</evidence>
<dbReference type="Pfam" id="PF12848">
    <property type="entry name" value="ABC_tran_Xtn"/>
    <property type="match status" value="1"/>
</dbReference>
<dbReference type="InterPro" id="IPR051309">
    <property type="entry name" value="ABCF_ATPase"/>
</dbReference>
<dbReference type="Pfam" id="PF00005">
    <property type="entry name" value="ABC_tran"/>
    <property type="match status" value="2"/>
</dbReference>
<dbReference type="PROSITE" id="PS00211">
    <property type="entry name" value="ABC_TRANSPORTER_1"/>
    <property type="match status" value="1"/>
</dbReference>
<name>A0A1Z4EF63_9MYCO</name>
<keyword evidence="1" id="KW-0547">Nucleotide-binding</keyword>
<accession>A0A1Z4EF63</accession>
<dbReference type="GO" id="GO:0016887">
    <property type="term" value="F:ATP hydrolysis activity"/>
    <property type="evidence" value="ECO:0007669"/>
    <property type="project" value="InterPro"/>
</dbReference>
<dbReference type="CDD" id="cd03221">
    <property type="entry name" value="ABCF_EF-3"/>
    <property type="match status" value="2"/>
</dbReference>